<dbReference type="STRING" id="402881.Plav_2405"/>
<reference evidence="2 3" key="1">
    <citation type="journal article" date="2011" name="Stand. Genomic Sci.">
        <title>Complete genome sequence of Parvibaculum lavamentivorans type strain (DS-1(T)).</title>
        <authorList>
            <person name="Schleheck D."/>
            <person name="Weiss M."/>
            <person name="Pitluck S."/>
            <person name="Bruce D."/>
            <person name="Land M.L."/>
            <person name="Han S."/>
            <person name="Saunders E."/>
            <person name="Tapia R."/>
            <person name="Detter C."/>
            <person name="Brettin T."/>
            <person name="Han J."/>
            <person name="Woyke T."/>
            <person name="Goodwin L."/>
            <person name="Pennacchio L."/>
            <person name="Nolan M."/>
            <person name="Cook A.M."/>
            <person name="Kjelleberg S."/>
            <person name="Thomas T."/>
        </authorList>
    </citation>
    <scope>NUCLEOTIDE SEQUENCE [LARGE SCALE GENOMIC DNA]</scope>
    <source>
        <strain evidence="3">DS-1 / DSM 13023 / NCIMB 13966</strain>
    </source>
</reference>
<protein>
    <submittedName>
        <fullName evidence="2">Carboxymuconolactone decarboxylase</fullName>
    </submittedName>
</protein>
<feature type="domain" description="Carboxymuconolactone decarboxylase-like" evidence="1">
    <location>
        <begin position="44"/>
        <end position="114"/>
    </location>
</feature>
<dbReference type="InterPro" id="IPR029032">
    <property type="entry name" value="AhpD-like"/>
</dbReference>
<dbReference type="EMBL" id="CP000774">
    <property type="protein sequence ID" value="ABS64014.1"/>
    <property type="molecule type" value="Genomic_DNA"/>
</dbReference>
<accession>A7HVT1</accession>
<evidence type="ECO:0000313" key="3">
    <source>
        <dbReference type="Proteomes" id="UP000006377"/>
    </source>
</evidence>
<keyword evidence="3" id="KW-1185">Reference proteome</keyword>
<dbReference type="Pfam" id="PF02627">
    <property type="entry name" value="CMD"/>
    <property type="match status" value="1"/>
</dbReference>
<dbReference type="InterPro" id="IPR003779">
    <property type="entry name" value="CMD-like"/>
</dbReference>
<proteinExistence type="predicted"/>
<dbReference type="Proteomes" id="UP000006377">
    <property type="component" value="Chromosome"/>
</dbReference>
<dbReference type="GO" id="GO:0051920">
    <property type="term" value="F:peroxiredoxin activity"/>
    <property type="evidence" value="ECO:0007669"/>
    <property type="project" value="InterPro"/>
</dbReference>
<dbReference type="KEGG" id="pla:Plav_2405"/>
<dbReference type="OrthoDB" id="4704294at2"/>
<dbReference type="eggNOG" id="COG2128">
    <property type="taxonomic scope" value="Bacteria"/>
</dbReference>
<evidence type="ECO:0000313" key="2">
    <source>
        <dbReference type="EMBL" id="ABS64014.1"/>
    </source>
</evidence>
<dbReference type="Gene3D" id="1.20.1290.10">
    <property type="entry name" value="AhpD-like"/>
    <property type="match status" value="1"/>
</dbReference>
<evidence type="ECO:0000259" key="1">
    <source>
        <dbReference type="Pfam" id="PF02627"/>
    </source>
</evidence>
<dbReference type="RefSeq" id="WP_012111323.1">
    <property type="nucleotide sequence ID" value="NC_009719.1"/>
</dbReference>
<dbReference type="SUPFAM" id="SSF69118">
    <property type="entry name" value="AhpD-like"/>
    <property type="match status" value="1"/>
</dbReference>
<gene>
    <name evidence="2" type="ordered locus">Plav_2405</name>
</gene>
<dbReference type="HOGENOM" id="CLU_082760_2_1_5"/>
<dbReference type="PANTHER" id="PTHR34846">
    <property type="entry name" value="4-CARBOXYMUCONOLACTONE DECARBOXYLASE FAMILY PROTEIN (AFU_ORTHOLOGUE AFUA_6G11590)"/>
    <property type="match status" value="1"/>
</dbReference>
<organism evidence="2 3">
    <name type="scientific">Parvibaculum lavamentivorans (strain DS-1 / DSM 13023 / NCIMB 13966)</name>
    <dbReference type="NCBI Taxonomy" id="402881"/>
    <lineage>
        <taxon>Bacteria</taxon>
        <taxon>Pseudomonadati</taxon>
        <taxon>Pseudomonadota</taxon>
        <taxon>Alphaproteobacteria</taxon>
        <taxon>Hyphomicrobiales</taxon>
        <taxon>Parvibaculaceae</taxon>
        <taxon>Parvibaculum</taxon>
    </lineage>
</organism>
<dbReference type="PANTHER" id="PTHR34846:SF5">
    <property type="entry name" value="CARBOXYMUCONOLACTONE DECARBOXYLASE-LIKE DOMAIN-CONTAINING PROTEIN"/>
    <property type="match status" value="1"/>
</dbReference>
<sequence>MSARIEPAARPYDKDMEETLEKLMPPGVEPLVLFRTLARNPRVFRRFMAGGLLDKGTISMREREIAIDRACARCGGEYEWGVHIALFAERVGFGPAEVAATVAPGADAECWNARERLIVRLVDQLHEANTVDDELWAALKGEFSDEQLLELIVLTGFYHMVSFVVNATRLPLEDYAARFPEAAA</sequence>
<dbReference type="AlphaFoldDB" id="A7HVT1"/>
<name>A7HVT1_PARL1</name>